<evidence type="ECO:0000313" key="8">
    <source>
        <dbReference type="Proteomes" id="UP000202259"/>
    </source>
</evidence>
<organism evidence="7 8">
    <name type="scientific">Cognaticolwellia beringensis</name>
    <dbReference type="NCBI Taxonomy" id="1967665"/>
    <lineage>
        <taxon>Bacteria</taxon>
        <taxon>Pseudomonadati</taxon>
        <taxon>Pseudomonadota</taxon>
        <taxon>Gammaproteobacteria</taxon>
        <taxon>Alteromonadales</taxon>
        <taxon>Colwelliaceae</taxon>
        <taxon>Cognaticolwellia</taxon>
    </lineage>
</organism>
<evidence type="ECO:0000256" key="5">
    <source>
        <dbReference type="ARBA" id="ARBA00023136"/>
    </source>
</evidence>
<evidence type="ECO:0000256" key="1">
    <source>
        <dbReference type="ARBA" id="ARBA00004370"/>
    </source>
</evidence>
<keyword evidence="4 6" id="KW-1133">Transmembrane helix</keyword>
<dbReference type="GO" id="GO:0005886">
    <property type="term" value="C:plasma membrane"/>
    <property type="evidence" value="ECO:0007669"/>
    <property type="project" value="UniProtKB-SubCell"/>
</dbReference>
<dbReference type="PANTHER" id="PTHR23427">
    <property type="entry name" value="SURFEIT LOCUS PROTEIN"/>
    <property type="match status" value="1"/>
</dbReference>
<evidence type="ECO:0000256" key="2">
    <source>
        <dbReference type="ARBA" id="ARBA00007165"/>
    </source>
</evidence>
<dbReference type="EMBL" id="CP020465">
    <property type="protein sequence ID" value="ASP47626.1"/>
    <property type="molecule type" value="Genomic_DNA"/>
</dbReference>
<dbReference type="OrthoDB" id="9789940at2"/>
<gene>
    <name evidence="7" type="ORF">B5D82_07585</name>
</gene>
<keyword evidence="5 6" id="KW-0472">Membrane</keyword>
<dbReference type="InterPro" id="IPR002994">
    <property type="entry name" value="Surf1/Shy1"/>
</dbReference>
<evidence type="ECO:0000256" key="3">
    <source>
        <dbReference type="ARBA" id="ARBA00022692"/>
    </source>
</evidence>
<dbReference type="CDD" id="cd06662">
    <property type="entry name" value="SURF1"/>
    <property type="match status" value="1"/>
</dbReference>
<dbReference type="InterPro" id="IPR045214">
    <property type="entry name" value="Surf1/Surf4"/>
</dbReference>
<evidence type="ECO:0000313" key="7">
    <source>
        <dbReference type="EMBL" id="ASP47626.1"/>
    </source>
</evidence>
<dbReference type="PANTHER" id="PTHR23427:SF2">
    <property type="entry name" value="SURFEIT LOCUS PROTEIN 1"/>
    <property type="match status" value="1"/>
</dbReference>
<dbReference type="RefSeq" id="WP_081150447.1">
    <property type="nucleotide sequence ID" value="NZ_CP020465.1"/>
</dbReference>
<feature type="transmembrane region" description="Helical" evidence="6">
    <location>
        <begin position="219"/>
        <end position="239"/>
    </location>
</feature>
<proteinExistence type="inferred from homology"/>
<dbReference type="Pfam" id="PF02104">
    <property type="entry name" value="SURF1"/>
    <property type="match status" value="1"/>
</dbReference>
<evidence type="ECO:0000256" key="6">
    <source>
        <dbReference type="RuleBase" id="RU363076"/>
    </source>
</evidence>
<feature type="transmembrane region" description="Helical" evidence="6">
    <location>
        <begin position="15"/>
        <end position="36"/>
    </location>
</feature>
<evidence type="ECO:0000256" key="4">
    <source>
        <dbReference type="ARBA" id="ARBA00022989"/>
    </source>
</evidence>
<accession>A0A222G6V1</accession>
<sequence>MNSVSLQHKLKQLNWPMVIFTMLVFSTLIKLGFWQIDRALEKEQRQLRISELSQRDALSLSQVLALKDLQDGINDLPIQLNGQFVADKVFLLDNQPDKGRLGYRVYQMIDSNDDVILVNLGWVQGSIDRNILPEITPVSGQHTITGHVREVEVGIQLQAQNLTNPSWPLRVQQIELDKFSQLIGKKLLPFVVYLDKKETIGYKKNWQPIVMPPEKHRAYAFQWFSLALAWISLMIWAAIKMSKNEVSEISSNNLK</sequence>
<dbReference type="PROSITE" id="PS50895">
    <property type="entry name" value="SURF1"/>
    <property type="match status" value="1"/>
</dbReference>
<dbReference type="Proteomes" id="UP000202259">
    <property type="component" value="Chromosome"/>
</dbReference>
<comment type="similarity">
    <text evidence="2 6">Belongs to the SURF1 family.</text>
</comment>
<keyword evidence="8" id="KW-1185">Reference proteome</keyword>
<reference evidence="7 8" key="1">
    <citation type="submission" date="2017-08" db="EMBL/GenBank/DDBJ databases">
        <title>Complete genome of Colwellia sp. NB097-1, a psychrophile bacterium ioslated from Bering Sea.</title>
        <authorList>
            <person name="Chen X."/>
        </authorList>
    </citation>
    <scope>NUCLEOTIDE SEQUENCE [LARGE SCALE GENOMIC DNA]</scope>
    <source>
        <strain evidence="7 8">NB097-1</strain>
    </source>
</reference>
<protein>
    <recommendedName>
        <fullName evidence="6">SURF1-like protein</fullName>
    </recommendedName>
</protein>
<dbReference type="AlphaFoldDB" id="A0A222G6V1"/>
<keyword evidence="3 6" id="KW-0812">Transmembrane</keyword>
<dbReference type="KEGG" id="cber:B5D82_07585"/>
<comment type="subcellular location">
    <subcellularLocation>
        <location evidence="6">Cell membrane</location>
        <topology evidence="6">Multi-pass membrane protein</topology>
    </subcellularLocation>
    <subcellularLocation>
        <location evidence="1">Membrane</location>
    </subcellularLocation>
</comment>
<name>A0A222G6V1_9GAMM</name>
<keyword evidence="6" id="KW-1003">Cell membrane</keyword>